<dbReference type="EMBL" id="JACHNS010000004">
    <property type="protein sequence ID" value="MBB4594020.1"/>
    <property type="molecule type" value="Genomic_DNA"/>
</dbReference>
<evidence type="ECO:0000313" key="3">
    <source>
        <dbReference type="Proteomes" id="UP000554726"/>
    </source>
</evidence>
<sequence>MSTQQPSAAAKTLRVHMSGNGAHPTGPGNGVLLRRAEKQARSADTGHARMAHGITCTQATP</sequence>
<comment type="caution">
    <text evidence="2">The sequence shown here is derived from an EMBL/GenBank/DDBJ whole genome shotgun (WGS) entry which is preliminary data.</text>
</comment>
<evidence type="ECO:0000256" key="1">
    <source>
        <dbReference type="SAM" id="MobiDB-lite"/>
    </source>
</evidence>
<reference evidence="2 3" key="1">
    <citation type="submission" date="2020-08" db="EMBL/GenBank/DDBJ databases">
        <title>Studying the diversity of plant-associated saprophytic bacteria and their role in host health and plant-pathogen interactions.</title>
        <authorList>
            <person name="Potnis N."/>
        </authorList>
    </citation>
    <scope>NUCLEOTIDE SEQUENCE [LARGE SCALE GENOMIC DNA]</scope>
    <source>
        <strain evidence="2 3">F16</strain>
    </source>
</reference>
<feature type="compositionally biased region" description="Basic and acidic residues" evidence="1">
    <location>
        <begin position="34"/>
        <end position="47"/>
    </location>
</feature>
<dbReference type="RefSeq" id="WP_184441134.1">
    <property type="nucleotide sequence ID" value="NZ_JACHNS010000004.1"/>
</dbReference>
<name>A0ABR6JMI5_9XANT</name>
<protein>
    <submittedName>
        <fullName evidence="2">Uncharacterized protein</fullName>
    </submittedName>
</protein>
<feature type="region of interest" description="Disordered" evidence="1">
    <location>
        <begin position="1"/>
        <end position="61"/>
    </location>
</feature>
<evidence type="ECO:0000313" key="2">
    <source>
        <dbReference type="EMBL" id="MBB4594020.1"/>
    </source>
</evidence>
<proteinExistence type="predicted"/>
<organism evidence="2 3">
    <name type="scientific">Xanthomonas cannabis</name>
    <dbReference type="NCBI Taxonomy" id="1885674"/>
    <lineage>
        <taxon>Bacteria</taxon>
        <taxon>Pseudomonadati</taxon>
        <taxon>Pseudomonadota</taxon>
        <taxon>Gammaproteobacteria</taxon>
        <taxon>Lysobacterales</taxon>
        <taxon>Lysobacteraceae</taxon>
        <taxon>Xanthomonas</taxon>
    </lineage>
</organism>
<gene>
    <name evidence="2" type="ORF">FHR60_002704</name>
</gene>
<keyword evidence="3" id="KW-1185">Reference proteome</keyword>
<dbReference type="Proteomes" id="UP000554726">
    <property type="component" value="Unassembled WGS sequence"/>
</dbReference>
<accession>A0ABR6JMI5</accession>